<dbReference type="GO" id="GO:0047355">
    <property type="term" value="F:CDP-glycerol glycerophosphotransferase activity"/>
    <property type="evidence" value="ECO:0007669"/>
    <property type="project" value="InterPro"/>
</dbReference>
<evidence type="ECO:0000256" key="5">
    <source>
        <dbReference type="ARBA" id="ARBA00022944"/>
    </source>
</evidence>
<dbReference type="InterPro" id="IPR051612">
    <property type="entry name" value="Teichoic_Acid_Biosynth"/>
</dbReference>
<organism evidence="7 8">
    <name type="scientific">Enterocloster bolteae</name>
    <dbReference type="NCBI Taxonomy" id="208479"/>
    <lineage>
        <taxon>Bacteria</taxon>
        <taxon>Bacillati</taxon>
        <taxon>Bacillota</taxon>
        <taxon>Clostridia</taxon>
        <taxon>Lachnospirales</taxon>
        <taxon>Lachnospiraceae</taxon>
        <taxon>Enterocloster</taxon>
    </lineage>
</organism>
<gene>
    <name evidence="7" type="ORF">DWW02_04550</name>
</gene>
<dbReference type="PANTHER" id="PTHR37316:SF3">
    <property type="entry name" value="TEICHOIC ACID GLYCEROL-PHOSPHATE TRANSFERASE"/>
    <property type="match status" value="1"/>
</dbReference>
<dbReference type="InterPro" id="IPR043148">
    <property type="entry name" value="TagF_C"/>
</dbReference>
<dbReference type="InterPro" id="IPR043149">
    <property type="entry name" value="TagF_N"/>
</dbReference>
<comment type="subcellular location">
    <subcellularLocation>
        <location evidence="1">Cell membrane</location>
        <topology evidence="1">Peripheral membrane protein</topology>
    </subcellularLocation>
</comment>
<evidence type="ECO:0008006" key="9">
    <source>
        <dbReference type="Google" id="ProtNLM"/>
    </source>
</evidence>
<keyword evidence="6" id="KW-0472">Membrane</keyword>
<evidence type="ECO:0000256" key="6">
    <source>
        <dbReference type="ARBA" id="ARBA00023136"/>
    </source>
</evidence>
<evidence type="ECO:0000256" key="2">
    <source>
        <dbReference type="ARBA" id="ARBA00010488"/>
    </source>
</evidence>
<dbReference type="Gene3D" id="3.40.50.12580">
    <property type="match status" value="1"/>
</dbReference>
<dbReference type="InterPro" id="IPR007554">
    <property type="entry name" value="Glycerophosphate_synth"/>
</dbReference>
<evidence type="ECO:0000313" key="8">
    <source>
        <dbReference type="Proteomes" id="UP000284543"/>
    </source>
</evidence>
<comment type="similarity">
    <text evidence="2">Belongs to the CDP-glycerol glycerophosphotransferase family.</text>
</comment>
<sequence>MNALQKEWRINTNGCEWRKRMVKMSRENLYIVWRKLKAAGNKLCFVACRIFPIRNNRISICTFEGKGGFGCNPKYIAEELHQRNPNYEFIWFVNDLSKEFPPYIKKVPNTLWSRAFWLSTSRIWIDNYRKPYGTCKRRKQYYVNTWHGTIGFKSIGLWRGHKFSKMAYLVSRNDSDMIDGVVIDSKWCAEMFPKGMVYSGDFLWDGAPRCDVLYGDRTLYKERFRKKHGLALDARIIMFAPTFREGSVNGRRVVFSELWTLDFMRMLKNLEQRFGGSWYLCVRVHPQLAARAEDCRDSQLEGKMIDVSREDDMYEILAGMDAFITDYSSAAMDASFAHMPVFIYADDIGQYVNDRGSMLWNMTTDSDAIIRNNRQMTPGMDVILPYPVAQNNEELERRILKFDMEDYLSKMKTFEEKVELTFDGKASLRIADRIEAYMRRQ</sequence>
<dbReference type="RefSeq" id="WP_118017626.1">
    <property type="nucleotide sequence ID" value="NZ_CAUHGS010000001.1"/>
</dbReference>
<protein>
    <recommendedName>
        <fullName evidence="9">CDP-glycerol:poly(Glycerophosphate) glycerophosphotransferase</fullName>
    </recommendedName>
</protein>
<dbReference type="Pfam" id="PF04464">
    <property type="entry name" value="Glyphos_transf"/>
    <property type="match status" value="1"/>
</dbReference>
<accession>A0A412ZFF5</accession>
<dbReference type="Proteomes" id="UP000284543">
    <property type="component" value="Unassembled WGS sequence"/>
</dbReference>
<name>A0A412ZFF5_9FIRM</name>
<evidence type="ECO:0000256" key="4">
    <source>
        <dbReference type="ARBA" id="ARBA00022679"/>
    </source>
</evidence>
<dbReference type="AlphaFoldDB" id="A0A412ZFF5"/>
<comment type="caution">
    <text evidence="7">The sequence shown here is derived from an EMBL/GenBank/DDBJ whole genome shotgun (WGS) entry which is preliminary data.</text>
</comment>
<dbReference type="GO" id="GO:0005886">
    <property type="term" value="C:plasma membrane"/>
    <property type="evidence" value="ECO:0007669"/>
    <property type="project" value="UniProtKB-SubCell"/>
</dbReference>
<dbReference type="EMBL" id="QRZM01000001">
    <property type="protein sequence ID" value="RGV78997.1"/>
    <property type="molecule type" value="Genomic_DNA"/>
</dbReference>
<proteinExistence type="inferred from homology"/>
<dbReference type="Gene3D" id="3.40.50.11820">
    <property type="match status" value="1"/>
</dbReference>
<dbReference type="PANTHER" id="PTHR37316">
    <property type="entry name" value="TEICHOIC ACID GLYCEROL-PHOSPHATE PRIMASE"/>
    <property type="match status" value="1"/>
</dbReference>
<evidence type="ECO:0000256" key="1">
    <source>
        <dbReference type="ARBA" id="ARBA00004202"/>
    </source>
</evidence>
<keyword evidence="4" id="KW-0808">Transferase</keyword>
<dbReference type="SUPFAM" id="SSF53756">
    <property type="entry name" value="UDP-Glycosyltransferase/glycogen phosphorylase"/>
    <property type="match status" value="1"/>
</dbReference>
<reference evidence="7 8" key="1">
    <citation type="submission" date="2018-08" db="EMBL/GenBank/DDBJ databases">
        <title>A genome reference for cultivated species of the human gut microbiota.</title>
        <authorList>
            <person name="Zou Y."/>
            <person name="Xue W."/>
            <person name="Luo G."/>
        </authorList>
    </citation>
    <scope>NUCLEOTIDE SEQUENCE [LARGE SCALE GENOMIC DNA]</scope>
    <source>
        <strain evidence="7 8">AF14-18</strain>
    </source>
</reference>
<keyword evidence="3" id="KW-1003">Cell membrane</keyword>
<keyword evidence="5" id="KW-0777">Teichoic acid biosynthesis</keyword>
<evidence type="ECO:0000313" key="7">
    <source>
        <dbReference type="EMBL" id="RGV78997.1"/>
    </source>
</evidence>
<evidence type="ECO:0000256" key="3">
    <source>
        <dbReference type="ARBA" id="ARBA00022475"/>
    </source>
</evidence>
<dbReference type="GO" id="GO:0019350">
    <property type="term" value="P:teichoic acid biosynthetic process"/>
    <property type="evidence" value="ECO:0007669"/>
    <property type="project" value="UniProtKB-KW"/>
</dbReference>